<proteinExistence type="predicted"/>
<dbReference type="AlphaFoldDB" id="A0AAV3UWI6"/>
<protein>
    <submittedName>
        <fullName evidence="1">Secreted effector protein PipB2</fullName>
    </submittedName>
</protein>
<reference evidence="1 2" key="1">
    <citation type="journal article" date="2017" name="Antonie Van Leeuwenhoek">
        <title>Rhizobium rhizosphaerae sp. nov., a novel species isolated from rice rhizosphere.</title>
        <authorList>
            <person name="Zhao J.J."/>
            <person name="Zhang J."/>
            <person name="Zhang R.J."/>
            <person name="Zhang C.W."/>
            <person name="Yin H.Q."/>
            <person name="Zhang X.X."/>
        </authorList>
    </citation>
    <scope>NUCLEOTIDE SEQUENCE [LARGE SCALE GENOMIC DNA]</scope>
    <source>
        <strain evidence="1 2">S18K6</strain>
    </source>
</reference>
<evidence type="ECO:0000313" key="1">
    <source>
        <dbReference type="EMBL" id="GAC09370.1"/>
    </source>
</evidence>
<sequence length="691" mass="77441">MEATSFISTKVATKLLKVLTKVLKSNIDKRNQELVRINDIFGNFEELAKFYIQPNCQQVNPADELEDETISTIRAGIFETINKFFNRDLITRDGASQMFILADAGMGKTSLLMMLKLSHLMAFWPKDYQCHLLKLGATTLDDINKIENKTQTILLLDSLDEDSQCKKGGTSERLTKILEASSCFYRVIITCRTQFFPQTTESAFNTMGKISFNNYDCPLVYLSLFTNEQVDAYIENRYPRRLKFILNSFDDPKQYNAKQAIKNINSLQFRPFLLSHVETLLESHNKGATEYELYKGLVNTWLNREVIKLRQHHNKDVNKEDLLKACIWLAETMQRLSTHTVALKHLMQLCHRESSIVLLQDPAERVIEGIDHIDIGTSSLLNRNSYGEFRFSHLSIREFLIVYGVELEFIEDKSNPFNKTDKMLTFIKAVNQFKIGLFFNEEKGYLLTGFKLLERQQLANIDLKYASLEYSDLNNASLNNANLESAKLQKANLQRAKLRGANLQRANLKGADLQGADLKGADLREADLEGAILNGAILDGANLDNAKLINAQLTSFIKQGNTPSIASLKNASLETADLSKANLNGSDLTNTCLAGAKLVGSLLSGANLSLARLNGADFKSSDLSKARLENSDLTKADLSGADLTSAHLNGAKLVGCDLTEAHLVGTDISDSQRDVAIFRRYKNEEPNKIVS</sequence>
<gene>
    <name evidence="1" type="primary">pipB2</name>
    <name evidence="1" type="ORF">GCHA_1411</name>
</gene>
<dbReference type="PANTHER" id="PTHR14136">
    <property type="entry name" value="BTB_POZ DOMAIN-CONTAINING PROTEIN KCTD9"/>
    <property type="match status" value="1"/>
</dbReference>
<organism evidence="1 2">
    <name type="scientific">Paraglaciecola chathamensis S18K6</name>
    <dbReference type="NCBI Taxonomy" id="1127672"/>
    <lineage>
        <taxon>Bacteria</taxon>
        <taxon>Pseudomonadati</taxon>
        <taxon>Pseudomonadota</taxon>
        <taxon>Gammaproteobacteria</taxon>
        <taxon>Alteromonadales</taxon>
        <taxon>Alteromonadaceae</taxon>
        <taxon>Paraglaciecola</taxon>
    </lineage>
</organism>
<dbReference type="Gene3D" id="2.160.20.80">
    <property type="entry name" value="E3 ubiquitin-protein ligase SopA"/>
    <property type="match status" value="2"/>
</dbReference>
<dbReference type="PANTHER" id="PTHR14136:SF17">
    <property type="entry name" value="BTB_POZ DOMAIN-CONTAINING PROTEIN KCTD9"/>
    <property type="match status" value="1"/>
</dbReference>
<dbReference type="RefSeq" id="WP_007986408.1">
    <property type="nucleotide sequence ID" value="NZ_BAEM01000022.1"/>
</dbReference>
<dbReference type="Pfam" id="PF00805">
    <property type="entry name" value="Pentapeptide"/>
    <property type="match status" value="3"/>
</dbReference>
<evidence type="ECO:0000313" key="2">
    <source>
        <dbReference type="Proteomes" id="UP000006320"/>
    </source>
</evidence>
<dbReference type="InterPro" id="IPR001646">
    <property type="entry name" value="5peptide_repeat"/>
</dbReference>
<dbReference type="Proteomes" id="UP000006320">
    <property type="component" value="Unassembled WGS sequence"/>
</dbReference>
<dbReference type="EMBL" id="BAEM01000022">
    <property type="protein sequence ID" value="GAC09370.1"/>
    <property type="molecule type" value="Genomic_DNA"/>
</dbReference>
<accession>A0AAV3UWI6</accession>
<comment type="caution">
    <text evidence="1">The sequence shown here is derived from an EMBL/GenBank/DDBJ whole genome shotgun (WGS) entry which is preliminary data.</text>
</comment>
<dbReference type="SUPFAM" id="SSF141571">
    <property type="entry name" value="Pentapeptide repeat-like"/>
    <property type="match status" value="2"/>
</dbReference>
<dbReference type="InterPro" id="IPR051082">
    <property type="entry name" value="Pentapeptide-BTB/POZ_domain"/>
</dbReference>
<name>A0AAV3UWI6_9ALTE</name>